<sequence>MPTLGIPFSESAAPLAGITRRRIEPAVVIAWSTWRRCHQALAKTRPTDEQRNYNIRPYVRGLRGLAARPATCPNRGLRRTGRRRASDMEGGRA</sequence>
<gene>
    <name evidence="2" type="ORF">D3868_14265</name>
</gene>
<accession>A0A4D8QN48</accession>
<dbReference type="Proteomes" id="UP000298774">
    <property type="component" value="Plasmid p1"/>
</dbReference>
<feature type="compositionally biased region" description="Basic and acidic residues" evidence="1">
    <location>
        <begin position="84"/>
        <end position="93"/>
    </location>
</feature>
<geneLocation type="plasmid" evidence="2 3">
    <name>p1</name>
</geneLocation>
<evidence type="ECO:0000313" key="3">
    <source>
        <dbReference type="Proteomes" id="UP000298774"/>
    </source>
</evidence>
<protein>
    <submittedName>
        <fullName evidence="2">Uncharacterized protein</fullName>
    </submittedName>
</protein>
<reference evidence="2 3" key="1">
    <citation type="submission" date="2018-09" db="EMBL/GenBank/DDBJ databases">
        <title>Whole genome based analysis of evolution and adaptive divergence in Indian and Brazilian strains of Azospirillum brasilense.</title>
        <authorList>
            <person name="Singh C."/>
            <person name="Tripathi A.K."/>
        </authorList>
    </citation>
    <scope>NUCLEOTIDE SEQUENCE [LARGE SCALE GENOMIC DNA]</scope>
    <source>
        <strain evidence="2 3">MTCC4038</strain>
        <plasmid evidence="2 3">p1</plasmid>
    </source>
</reference>
<dbReference type="AlphaFoldDB" id="A0A4D8QN48"/>
<dbReference type="EMBL" id="CP032340">
    <property type="protein sequence ID" value="QCO10280.1"/>
    <property type="molecule type" value="Genomic_DNA"/>
</dbReference>
<organism evidence="2 3">
    <name type="scientific">Azospirillum brasilense</name>
    <dbReference type="NCBI Taxonomy" id="192"/>
    <lineage>
        <taxon>Bacteria</taxon>
        <taxon>Pseudomonadati</taxon>
        <taxon>Pseudomonadota</taxon>
        <taxon>Alphaproteobacteria</taxon>
        <taxon>Rhodospirillales</taxon>
        <taxon>Azospirillaceae</taxon>
        <taxon>Azospirillum</taxon>
    </lineage>
</organism>
<keyword evidence="2" id="KW-0614">Plasmid</keyword>
<feature type="region of interest" description="Disordered" evidence="1">
    <location>
        <begin position="69"/>
        <end position="93"/>
    </location>
</feature>
<proteinExistence type="predicted"/>
<name>A0A4D8QN48_AZOBR</name>
<evidence type="ECO:0000256" key="1">
    <source>
        <dbReference type="SAM" id="MobiDB-lite"/>
    </source>
</evidence>
<evidence type="ECO:0000313" key="2">
    <source>
        <dbReference type="EMBL" id="QCO10280.1"/>
    </source>
</evidence>